<dbReference type="InterPro" id="IPR039298">
    <property type="entry name" value="ACOT13"/>
</dbReference>
<evidence type="ECO:0000259" key="3">
    <source>
        <dbReference type="Pfam" id="PF03061"/>
    </source>
</evidence>
<feature type="domain" description="Thioesterase" evidence="3">
    <location>
        <begin position="85"/>
        <end position="184"/>
    </location>
</feature>
<dbReference type="EMBL" id="CCBN010000013">
    <property type="protein sequence ID" value="CDO56065.1"/>
    <property type="molecule type" value="Genomic_DNA"/>
</dbReference>
<comment type="caution">
    <text evidence="4">The sequence shown here is derived from an EMBL/GenBank/DDBJ whole genome shotgun (WGS) entry which is preliminary data.</text>
</comment>
<evidence type="ECO:0000256" key="2">
    <source>
        <dbReference type="ARBA" id="ARBA00022801"/>
    </source>
</evidence>
<dbReference type="InterPro" id="IPR029069">
    <property type="entry name" value="HotDog_dom_sf"/>
</dbReference>
<dbReference type="PANTHER" id="PTHR21660">
    <property type="entry name" value="THIOESTERASE SUPERFAMILY MEMBER-RELATED"/>
    <property type="match status" value="1"/>
</dbReference>
<dbReference type="STRING" id="1173061.A0A0J9XFB0"/>
<dbReference type="PANTHER" id="PTHR21660:SF1">
    <property type="entry name" value="ACYL-COENZYME A THIOESTERASE 13"/>
    <property type="match status" value="1"/>
</dbReference>
<dbReference type="GO" id="GO:0047617">
    <property type="term" value="F:fatty acyl-CoA hydrolase activity"/>
    <property type="evidence" value="ECO:0007669"/>
    <property type="project" value="InterPro"/>
</dbReference>
<proteinExistence type="inferred from homology"/>
<keyword evidence="2" id="KW-0378">Hydrolase</keyword>
<dbReference type="CDD" id="cd03443">
    <property type="entry name" value="PaaI_thioesterase"/>
    <property type="match status" value="1"/>
</dbReference>
<dbReference type="AlphaFoldDB" id="A0A0J9XFB0"/>
<evidence type="ECO:0000256" key="1">
    <source>
        <dbReference type="ARBA" id="ARBA00008324"/>
    </source>
</evidence>
<dbReference type="Pfam" id="PF03061">
    <property type="entry name" value="4HBT"/>
    <property type="match status" value="1"/>
</dbReference>
<dbReference type="Proteomes" id="UP000242525">
    <property type="component" value="Unassembled WGS sequence"/>
</dbReference>
<protein>
    <recommendedName>
        <fullName evidence="3">Thioesterase domain-containing protein</fullName>
    </recommendedName>
</protein>
<gene>
    <name evidence="4" type="ORF">BN980_GECA13s02496g</name>
</gene>
<dbReference type="InterPro" id="IPR006683">
    <property type="entry name" value="Thioestr_dom"/>
</dbReference>
<sequence>MVDMNEYLAGIQPKTVLEDRVKMFLQTTKFFHDSNKSNSGFALDAMEQAKVVSARLRSKDEKDPSVPSATVIFEITCANNVLNPMGSMHGGCVATLYDNLSTYSVAVLEKYWDEFDPAKENLENYAVKFINKVQPDMGVSRQLQVIYLRALVPGQKVFMEVNLVSSSKRFATYTARMYDEQGRVYSTMTHDKAKTEPGRVSKL</sequence>
<keyword evidence="5" id="KW-1185">Reference proteome</keyword>
<evidence type="ECO:0000313" key="5">
    <source>
        <dbReference type="Proteomes" id="UP000242525"/>
    </source>
</evidence>
<comment type="similarity">
    <text evidence="1">Belongs to the thioesterase PaaI family.</text>
</comment>
<dbReference type="Gene3D" id="3.10.129.10">
    <property type="entry name" value="Hotdog Thioesterase"/>
    <property type="match status" value="1"/>
</dbReference>
<accession>A0A0J9XFB0</accession>
<dbReference type="OrthoDB" id="2831072at2759"/>
<dbReference type="SUPFAM" id="SSF54637">
    <property type="entry name" value="Thioesterase/thiol ester dehydrase-isomerase"/>
    <property type="match status" value="1"/>
</dbReference>
<evidence type="ECO:0000313" key="4">
    <source>
        <dbReference type="EMBL" id="CDO56065.1"/>
    </source>
</evidence>
<reference evidence="4" key="1">
    <citation type="submission" date="2014-03" db="EMBL/GenBank/DDBJ databases">
        <authorList>
            <person name="Casaregola S."/>
        </authorList>
    </citation>
    <scope>NUCLEOTIDE SEQUENCE [LARGE SCALE GENOMIC DNA]</scope>
    <source>
        <strain evidence="4">CLIB 918</strain>
    </source>
</reference>
<organism evidence="4 5">
    <name type="scientific">Geotrichum candidum</name>
    <name type="common">Oospora lactis</name>
    <name type="synonym">Dipodascus geotrichum</name>
    <dbReference type="NCBI Taxonomy" id="1173061"/>
    <lineage>
        <taxon>Eukaryota</taxon>
        <taxon>Fungi</taxon>
        <taxon>Dikarya</taxon>
        <taxon>Ascomycota</taxon>
        <taxon>Saccharomycotina</taxon>
        <taxon>Dipodascomycetes</taxon>
        <taxon>Dipodascales</taxon>
        <taxon>Dipodascaceae</taxon>
        <taxon>Geotrichum</taxon>
    </lineage>
</organism>
<name>A0A0J9XFB0_GEOCN</name>